<dbReference type="PANTHER" id="PTHR37419:SF8">
    <property type="entry name" value="TOXIN YJJJ"/>
    <property type="match status" value="1"/>
</dbReference>
<dbReference type="AlphaFoldDB" id="A0AA42Q4H3"/>
<evidence type="ECO:0000259" key="4">
    <source>
        <dbReference type="Pfam" id="PF07804"/>
    </source>
</evidence>
<evidence type="ECO:0000256" key="2">
    <source>
        <dbReference type="ARBA" id="ARBA00022679"/>
    </source>
</evidence>
<comment type="similarity">
    <text evidence="1">Belongs to the HipA Ser/Thr kinase family.</text>
</comment>
<sequence>MSLPINAVSPRTYAPQDQLYVWAMVNPAAPTLVGELSLSQLVADCATFTYTQDWWNFALSEDMPIVQGQIFSTGERNTAPGAIDDARPDRWGERIIRHIDRPARLSILEMLLFAGDDRFGALGVSTSAEQYIPRYLGPYPQLKDLAQLAAAVEDVQTQAPITAEIQRLIQPGVTLGGARPKALLQTDNGPCVIKFSELDDPVDTPLIEHATMTLAAQAGMYVADTAVLPLLPRYGKARHALTIERFDRLGPYRVHCQSAHTALRAAGLEQSYSNLATIVLRLGHPDRQTAMREELFKRMLFNILMDNTDDHERNHSISLNLADGYYDLTPAYDVVPSLQNLGYQALVVGTAGSESSLENALTQINEYGIKMPRAVELIRQVAAAVDRWAAHFTALGVSKSDMELLAASIDRDALRSQRQAFL</sequence>
<comment type="caution">
    <text evidence="6">The sequence shown here is derived from an EMBL/GenBank/DDBJ whole genome shotgun (WGS) entry which is preliminary data.</text>
</comment>
<dbReference type="PANTHER" id="PTHR37419">
    <property type="entry name" value="SERINE/THREONINE-PROTEIN KINASE TOXIN HIPA"/>
    <property type="match status" value="1"/>
</dbReference>
<keyword evidence="2" id="KW-0808">Transferase</keyword>
<protein>
    <submittedName>
        <fullName evidence="6">Type II toxin-antitoxin system HipA family toxin</fullName>
    </submittedName>
</protein>
<organism evidence="6 7">
    <name type="scientific">Comamonas thiooxydans</name>
    <dbReference type="NCBI Taxonomy" id="363952"/>
    <lineage>
        <taxon>Bacteria</taxon>
        <taxon>Pseudomonadati</taxon>
        <taxon>Pseudomonadota</taxon>
        <taxon>Betaproteobacteria</taxon>
        <taxon>Burkholderiales</taxon>
        <taxon>Comamonadaceae</taxon>
        <taxon>Comamonas</taxon>
    </lineage>
</organism>
<gene>
    <name evidence="6" type="ORF">N5D63_18465</name>
</gene>
<feature type="domain" description="HipA-like C-terminal" evidence="4">
    <location>
        <begin position="174"/>
        <end position="388"/>
    </location>
</feature>
<dbReference type="InterPro" id="IPR017508">
    <property type="entry name" value="HipA_N1"/>
</dbReference>
<dbReference type="Pfam" id="PF13657">
    <property type="entry name" value="Couple_hipA"/>
    <property type="match status" value="1"/>
</dbReference>
<dbReference type="InterPro" id="IPR052028">
    <property type="entry name" value="HipA_Ser/Thr_kinase"/>
</dbReference>
<accession>A0AA42Q4H3</accession>
<dbReference type="Proteomes" id="UP001161065">
    <property type="component" value="Unassembled WGS sequence"/>
</dbReference>
<reference evidence="6" key="1">
    <citation type="submission" date="2022-09" db="EMBL/GenBank/DDBJ databases">
        <title>Intensive care unit water sources are persistently colonized with multi-drug resistant bacteria and are the site of extensive horizontal gene transfer of antibiotic resistance genes.</title>
        <authorList>
            <person name="Diorio-Toth L."/>
        </authorList>
    </citation>
    <scope>NUCLEOTIDE SEQUENCE</scope>
    <source>
        <strain evidence="6">GD03832</strain>
    </source>
</reference>
<name>A0AA42Q4H3_9BURK</name>
<feature type="domain" description="HipA N-terminal subdomain 1" evidence="5">
    <location>
        <begin position="31"/>
        <end position="124"/>
    </location>
</feature>
<evidence type="ECO:0000256" key="3">
    <source>
        <dbReference type="ARBA" id="ARBA00022777"/>
    </source>
</evidence>
<dbReference type="Pfam" id="PF07804">
    <property type="entry name" value="HipA_C"/>
    <property type="match status" value="1"/>
</dbReference>
<evidence type="ECO:0000256" key="1">
    <source>
        <dbReference type="ARBA" id="ARBA00010164"/>
    </source>
</evidence>
<proteinExistence type="inferred from homology"/>
<dbReference type="GO" id="GO:0004674">
    <property type="term" value="F:protein serine/threonine kinase activity"/>
    <property type="evidence" value="ECO:0007669"/>
    <property type="project" value="TreeGrafter"/>
</dbReference>
<dbReference type="EMBL" id="JAOCEK010000017">
    <property type="protein sequence ID" value="MDH1336131.1"/>
    <property type="molecule type" value="Genomic_DNA"/>
</dbReference>
<evidence type="ECO:0000313" key="6">
    <source>
        <dbReference type="EMBL" id="MDH1336131.1"/>
    </source>
</evidence>
<dbReference type="GO" id="GO:0005829">
    <property type="term" value="C:cytosol"/>
    <property type="evidence" value="ECO:0007669"/>
    <property type="project" value="TreeGrafter"/>
</dbReference>
<evidence type="ECO:0000313" key="7">
    <source>
        <dbReference type="Proteomes" id="UP001161065"/>
    </source>
</evidence>
<dbReference type="Gene3D" id="1.10.1070.20">
    <property type="match status" value="1"/>
</dbReference>
<keyword evidence="3" id="KW-0418">Kinase</keyword>
<dbReference type="InterPro" id="IPR012893">
    <property type="entry name" value="HipA-like_C"/>
</dbReference>
<evidence type="ECO:0000259" key="5">
    <source>
        <dbReference type="Pfam" id="PF13657"/>
    </source>
</evidence>
<dbReference type="RefSeq" id="WP_280008792.1">
    <property type="nucleotide sequence ID" value="NZ_JAOCEK010000017.1"/>
</dbReference>